<evidence type="ECO:0008006" key="3">
    <source>
        <dbReference type="Google" id="ProtNLM"/>
    </source>
</evidence>
<reference evidence="2" key="1">
    <citation type="submission" date="2016-10" db="EMBL/GenBank/DDBJ databases">
        <authorList>
            <person name="Varghese N."/>
            <person name="Submissions S."/>
        </authorList>
    </citation>
    <scope>NUCLEOTIDE SEQUENCE [LARGE SCALE GENOMIC DNA]</scope>
    <source>
        <strain evidence="2">CGMCC 1.9150</strain>
    </source>
</reference>
<protein>
    <recommendedName>
        <fullName evidence="3">SnoaL-like domain-containing protein</fullName>
    </recommendedName>
</protein>
<proteinExistence type="predicted"/>
<dbReference type="SUPFAM" id="SSF54427">
    <property type="entry name" value="NTF2-like"/>
    <property type="match status" value="1"/>
</dbReference>
<dbReference type="AlphaFoldDB" id="A0A1H7S1L6"/>
<evidence type="ECO:0000313" key="2">
    <source>
        <dbReference type="Proteomes" id="UP000198807"/>
    </source>
</evidence>
<gene>
    <name evidence="1" type="ORF">SAMN04488129_113102</name>
</gene>
<sequence length="146" mass="16543">MRTEEKMADEKAIRELIERQFGCLSWSPGVSADWDTFRFDFFPATPLYPAIRPVKQQSVNAFIERLSGLAETKLRSFHEKVLGTEVRVFGNVAVAIAACETVENETEVSRGVEMLLLVKDADQWRIAGQAWDSESDEVKVPSYLWG</sequence>
<dbReference type="InterPro" id="IPR032710">
    <property type="entry name" value="NTF2-like_dom_sf"/>
</dbReference>
<dbReference type="EMBL" id="FOBC01000013">
    <property type="protein sequence ID" value="SEL66169.1"/>
    <property type="molecule type" value="Genomic_DNA"/>
</dbReference>
<organism evidence="1 2">
    <name type="scientific">Halomonas daqiaonensis</name>
    <dbReference type="NCBI Taxonomy" id="650850"/>
    <lineage>
        <taxon>Bacteria</taxon>
        <taxon>Pseudomonadati</taxon>
        <taxon>Pseudomonadota</taxon>
        <taxon>Gammaproteobacteria</taxon>
        <taxon>Oceanospirillales</taxon>
        <taxon>Halomonadaceae</taxon>
        <taxon>Halomonas</taxon>
    </lineage>
</organism>
<dbReference type="Gene3D" id="3.10.450.50">
    <property type="match status" value="1"/>
</dbReference>
<name>A0A1H7S1L6_9GAMM</name>
<keyword evidence="2" id="KW-1185">Reference proteome</keyword>
<dbReference type="OrthoDB" id="8957634at2"/>
<dbReference type="Proteomes" id="UP000198807">
    <property type="component" value="Unassembled WGS sequence"/>
</dbReference>
<evidence type="ECO:0000313" key="1">
    <source>
        <dbReference type="EMBL" id="SEL66169.1"/>
    </source>
</evidence>
<accession>A0A1H7S1L6</accession>
<dbReference type="STRING" id="650850.SAMN04488129_113102"/>
<dbReference type="RefSeq" id="WP_089713886.1">
    <property type="nucleotide sequence ID" value="NZ_FOBC01000013.1"/>
</dbReference>